<feature type="compositionally biased region" description="Acidic residues" evidence="2">
    <location>
        <begin position="378"/>
        <end position="395"/>
    </location>
</feature>
<feature type="compositionally biased region" description="Basic and acidic residues" evidence="2">
    <location>
        <begin position="333"/>
        <end position="351"/>
    </location>
</feature>
<feature type="chain" id="PRO_5009528344" description="OmpA-like domain-containing protein" evidence="3">
    <location>
        <begin position="22"/>
        <end position="572"/>
    </location>
</feature>
<organism evidence="5 6">
    <name type="scientific">Candidatus Raymondbacteria bacterium RIFOXYD12_FULL_49_13</name>
    <dbReference type="NCBI Taxonomy" id="1817890"/>
    <lineage>
        <taxon>Bacteria</taxon>
        <taxon>Raymondiibacteriota</taxon>
    </lineage>
</organism>
<gene>
    <name evidence="5" type="ORF">A2519_10770</name>
</gene>
<evidence type="ECO:0000256" key="1">
    <source>
        <dbReference type="PROSITE-ProRule" id="PRU00473"/>
    </source>
</evidence>
<accession>A0A1F7F1P3</accession>
<dbReference type="Pfam" id="PF00691">
    <property type="entry name" value="OmpA"/>
    <property type="match status" value="1"/>
</dbReference>
<dbReference type="CDD" id="cd07185">
    <property type="entry name" value="OmpA_C-like"/>
    <property type="match status" value="1"/>
</dbReference>
<comment type="caution">
    <text evidence="5">The sequence shown here is derived from an EMBL/GenBank/DDBJ whole genome shotgun (WGS) entry which is preliminary data.</text>
</comment>
<dbReference type="InterPro" id="IPR006665">
    <property type="entry name" value="OmpA-like"/>
</dbReference>
<dbReference type="PROSITE" id="PS51123">
    <property type="entry name" value="OMPA_2"/>
    <property type="match status" value="1"/>
</dbReference>
<dbReference type="Gene3D" id="3.30.1330.60">
    <property type="entry name" value="OmpA-like domain"/>
    <property type="match status" value="1"/>
</dbReference>
<dbReference type="Pfam" id="PF08308">
    <property type="entry name" value="PEGA"/>
    <property type="match status" value="2"/>
</dbReference>
<dbReference type="Proteomes" id="UP000179243">
    <property type="component" value="Unassembled WGS sequence"/>
</dbReference>
<feature type="compositionally biased region" description="Acidic residues" evidence="2">
    <location>
        <begin position="295"/>
        <end position="308"/>
    </location>
</feature>
<feature type="compositionally biased region" description="Acidic residues" evidence="2">
    <location>
        <begin position="352"/>
        <end position="362"/>
    </location>
</feature>
<dbReference type="InterPro" id="IPR013229">
    <property type="entry name" value="PEGA"/>
</dbReference>
<dbReference type="GO" id="GO:0005509">
    <property type="term" value="F:calcium ion binding"/>
    <property type="evidence" value="ECO:0007669"/>
    <property type="project" value="InterPro"/>
</dbReference>
<evidence type="ECO:0000313" key="5">
    <source>
        <dbReference type="EMBL" id="OGK00483.1"/>
    </source>
</evidence>
<dbReference type="SUPFAM" id="SSF103647">
    <property type="entry name" value="TSP type-3 repeat"/>
    <property type="match status" value="1"/>
</dbReference>
<evidence type="ECO:0000256" key="2">
    <source>
        <dbReference type="SAM" id="MobiDB-lite"/>
    </source>
</evidence>
<dbReference type="GO" id="GO:0016020">
    <property type="term" value="C:membrane"/>
    <property type="evidence" value="ECO:0007669"/>
    <property type="project" value="UniProtKB-UniRule"/>
</dbReference>
<name>A0A1F7F1P3_UNCRA</name>
<feature type="compositionally biased region" description="Acidic residues" evidence="2">
    <location>
        <begin position="316"/>
        <end position="326"/>
    </location>
</feature>
<dbReference type="SUPFAM" id="SSF103088">
    <property type="entry name" value="OmpA-like"/>
    <property type="match status" value="1"/>
</dbReference>
<proteinExistence type="predicted"/>
<evidence type="ECO:0000259" key="4">
    <source>
        <dbReference type="PROSITE" id="PS51123"/>
    </source>
</evidence>
<dbReference type="AlphaFoldDB" id="A0A1F7F1P3"/>
<dbReference type="EMBL" id="MFYX01000146">
    <property type="protein sequence ID" value="OGK00483.1"/>
    <property type="molecule type" value="Genomic_DNA"/>
</dbReference>
<feature type="signal peptide" evidence="3">
    <location>
        <begin position="1"/>
        <end position="21"/>
    </location>
</feature>
<dbReference type="PANTHER" id="PTHR36194">
    <property type="entry name" value="S-LAYER-LIKE PROTEIN"/>
    <property type="match status" value="1"/>
</dbReference>
<evidence type="ECO:0000256" key="3">
    <source>
        <dbReference type="SAM" id="SignalP"/>
    </source>
</evidence>
<dbReference type="InterPro" id="IPR028974">
    <property type="entry name" value="TSP_type-3_rpt"/>
</dbReference>
<feature type="domain" description="OmpA-like" evidence="4">
    <location>
        <begin position="457"/>
        <end position="572"/>
    </location>
</feature>
<feature type="region of interest" description="Disordered" evidence="2">
    <location>
        <begin position="273"/>
        <end position="406"/>
    </location>
</feature>
<dbReference type="PANTHER" id="PTHR36194:SF1">
    <property type="entry name" value="S-LAYER-LIKE PROTEIN"/>
    <property type="match status" value="1"/>
</dbReference>
<dbReference type="InterPro" id="IPR036737">
    <property type="entry name" value="OmpA-like_sf"/>
</dbReference>
<reference evidence="5 6" key="1">
    <citation type="journal article" date="2016" name="Nat. Commun.">
        <title>Thousands of microbial genomes shed light on interconnected biogeochemical processes in an aquifer system.</title>
        <authorList>
            <person name="Anantharaman K."/>
            <person name="Brown C.T."/>
            <person name="Hug L.A."/>
            <person name="Sharon I."/>
            <person name="Castelle C.J."/>
            <person name="Probst A.J."/>
            <person name="Thomas B.C."/>
            <person name="Singh A."/>
            <person name="Wilkins M.J."/>
            <person name="Karaoz U."/>
            <person name="Brodie E.L."/>
            <person name="Williams K.H."/>
            <person name="Hubbard S.S."/>
            <person name="Banfield J.F."/>
        </authorList>
    </citation>
    <scope>NUCLEOTIDE SEQUENCE [LARGE SCALE GENOMIC DNA]</scope>
</reference>
<evidence type="ECO:0000313" key="6">
    <source>
        <dbReference type="Proteomes" id="UP000179243"/>
    </source>
</evidence>
<keyword evidence="1" id="KW-0472">Membrane</keyword>
<sequence length="572" mass="63261">MNSRQFCLPAGLILFSFFFNAGLAQEISPDPSLLGDPLYARAQRANASFNFQPDRKYGMLDVTTNTEGGLFYIGTSFVDQLPIKGLKLPAGKQDYVIIAPKHETITGTIEIIPSSQTNAINVFLPVKKGIVTIKTNPYGAAVYIGSSCVGITSEGGLVLSDLNEGKYRVRIEKNGFQQQEIGIGVVNGEKIGASVFLRELFGSVLVSCNAGESFVYINKIYWGRAPITVGNLSPGRAVVKIESNNYKPFEKTIFINPGKVTIVTEKLTKDRSFKDQGPYGALNGNWGDKDGDGIPNDEDTCPEDPEDVDNFKDSDGCPDPDNDLDGISDINEPENKYRDMPEDFDGYKDSDGVPDPDNDGDYIPDSQDLCINVPEDRDGFEDLDGCPETDNDSDGVPDSVDMLPNDPEDMDGFQDKDGAPDFDNDADGIKDFLDRCPGAQEIFNNFQDDDGCPDERVNKPTGGFYKRILYVPDQEFSDNIFAELDSAYNILQIFPDLKFEISVHSDNRGNKTRKMEETQERAQVIQRYFDYRLVVDKSRYSVLGRGGADPRASNVSEDGRAKNTRIDIKCVR</sequence>
<keyword evidence="3" id="KW-0732">Signal</keyword>
<protein>
    <recommendedName>
        <fullName evidence="4">OmpA-like domain-containing protein</fullName>
    </recommendedName>
</protein>